<evidence type="ECO:0000259" key="2">
    <source>
        <dbReference type="Pfam" id="PF13358"/>
    </source>
</evidence>
<accession>A0A8X6VRN7</accession>
<feature type="domain" description="Mutator-like transposase" evidence="3">
    <location>
        <begin position="1"/>
        <end position="146"/>
    </location>
</feature>
<dbReference type="EMBL" id="BMAU01021348">
    <property type="protein sequence ID" value="GFY18290.1"/>
    <property type="molecule type" value="Genomic_DNA"/>
</dbReference>
<evidence type="ECO:0000259" key="1">
    <source>
        <dbReference type="Pfam" id="PF01498"/>
    </source>
</evidence>
<gene>
    <name evidence="4" type="ORF">TNCV_2046961</name>
</gene>
<sequence>MEVDGMLRIFNRSKKLQNLKYSNYIGDGDKKTFNALSENKPYSDDHLIQKIECVSHVPKRMVTRLRKLKLVYGKNKLSDSKTICGKGRLTDSLIDKLAHYYGNAIRCNSTCVKEMRKAISAVCGHSCNTDDEPMHWFCPTNPNIWCKYNAAINNNLQNYKHKLSVAKAVRDVIKPVFSDLSHPALLKKCLGGKQISRKTVARRLRGGGLYARRHVVCVPLTRQHRTARLQWCLEHHNWTEQDWACVLFSDESRFSLSSDCRRQLIWRESGTAYRPENMQEKDRYPTCSIMVWAGIKINGRTCLNVVANGTMTGQRYIDEVLLPHVRLFLGAVGDKFVFMDDNALCHRTLAVQDCLDSEGIQRLVWPARSPDLNPIENVWDALGRQVAGRNYPPTNKNTLIRALTEEWDKLPQQLLDNVVQSMVRRVGCCITLHGGHIPY</sequence>
<dbReference type="GO" id="GO:0015074">
    <property type="term" value="P:DNA integration"/>
    <property type="evidence" value="ECO:0007669"/>
    <property type="project" value="InterPro"/>
</dbReference>
<evidence type="ECO:0000313" key="4">
    <source>
        <dbReference type="EMBL" id="GFY18290.1"/>
    </source>
</evidence>
<dbReference type="InterPro" id="IPR038717">
    <property type="entry name" value="Tc1-like_DDE_dom"/>
</dbReference>
<dbReference type="AlphaFoldDB" id="A0A8X6VRN7"/>
<dbReference type="InterPro" id="IPR049012">
    <property type="entry name" value="Mutator_transp_dom"/>
</dbReference>
<dbReference type="Pfam" id="PF13358">
    <property type="entry name" value="DDE_3"/>
    <property type="match status" value="1"/>
</dbReference>
<dbReference type="Pfam" id="PF01498">
    <property type="entry name" value="HTH_Tnp_Tc3_2"/>
    <property type="match status" value="1"/>
</dbReference>
<dbReference type="PANTHER" id="PTHR23022">
    <property type="entry name" value="TRANSPOSABLE ELEMENT-RELATED"/>
    <property type="match status" value="1"/>
</dbReference>
<dbReference type="InterPro" id="IPR036397">
    <property type="entry name" value="RNaseH_sf"/>
</dbReference>
<dbReference type="PANTHER" id="PTHR23022:SF135">
    <property type="entry name" value="SI:DKEY-77F5.3"/>
    <property type="match status" value="1"/>
</dbReference>
<comment type="caution">
    <text evidence="4">The sequence shown here is derived from an EMBL/GenBank/DDBJ whole genome shotgun (WGS) entry which is preliminary data.</text>
</comment>
<evidence type="ECO:0000259" key="3">
    <source>
        <dbReference type="Pfam" id="PF20700"/>
    </source>
</evidence>
<dbReference type="Proteomes" id="UP000887159">
    <property type="component" value="Unassembled WGS sequence"/>
</dbReference>
<dbReference type="GO" id="GO:0006313">
    <property type="term" value="P:DNA transposition"/>
    <property type="evidence" value="ECO:0007669"/>
    <property type="project" value="InterPro"/>
</dbReference>
<dbReference type="InterPro" id="IPR002492">
    <property type="entry name" value="Transposase_Tc1-like"/>
</dbReference>
<dbReference type="GO" id="GO:0003677">
    <property type="term" value="F:DNA binding"/>
    <property type="evidence" value="ECO:0007669"/>
    <property type="project" value="InterPro"/>
</dbReference>
<evidence type="ECO:0000313" key="5">
    <source>
        <dbReference type="Proteomes" id="UP000887159"/>
    </source>
</evidence>
<organism evidence="4 5">
    <name type="scientific">Trichonephila clavipes</name>
    <name type="common">Golden silk orbweaver</name>
    <name type="synonym">Nephila clavipes</name>
    <dbReference type="NCBI Taxonomy" id="2585209"/>
    <lineage>
        <taxon>Eukaryota</taxon>
        <taxon>Metazoa</taxon>
        <taxon>Ecdysozoa</taxon>
        <taxon>Arthropoda</taxon>
        <taxon>Chelicerata</taxon>
        <taxon>Arachnida</taxon>
        <taxon>Araneae</taxon>
        <taxon>Araneomorphae</taxon>
        <taxon>Entelegynae</taxon>
        <taxon>Araneoidea</taxon>
        <taxon>Nephilidae</taxon>
        <taxon>Trichonephila</taxon>
    </lineage>
</organism>
<protein>
    <submittedName>
        <fullName evidence="4">Transposable element Tcb2 transposase</fullName>
    </submittedName>
</protein>
<dbReference type="Pfam" id="PF20700">
    <property type="entry name" value="Mutator"/>
    <property type="match status" value="1"/>
</dbReference>
<name>A0A8X6VRN7_TRICX</name>
<reference evidence="4" key="1">
    <citation type="submission" date="2020-08" db="EMBL/GenBank/DDBJ databases">
        <title>Multicomponent nature underlies the extraordinary mechanical properties of spider dragline silk.</title>
        <authorList>
            <person name="Kono N."/>
            <person name="Nakamura H."/>
            <person name="Mori M."/>
            <person name="Yoshida Y."/>
            <person name="Ohtoshi R."/>
            <person name="Malay A.D."/>
            <person name="Moran D.A.P."/>
            <person name="Tomita M."/>
            <person name="Numata K."/>
            <person name="Arakawa K."/>
        </authorList>
    </citation>
    <scope>NUCLEOTIDE SEQUENCE</scope>
</reference>
<feature type="domain" description="Transposase Tc1-like" evidence="1">
    <location>
        <begin position="192"/>
        <end position="237"/>
    </location>
</feature>
<keyword evidence="5" id="KW-1185">Reference proteome</keyword>
<feature type="domain" description="Tc1-like transposase DDE" evidence="2">
    <location>
        <begin position="246"/>
        <end position="392"/>
    </location>
</feature>
<dbReference type="InterPro" id="IPR052338">
    <property type="entry name" value="Transposase_5"/>
</dbReference>
<proteinExistence type="predicted"/>
<dbReference type="Gene3D" id="3.30.420.10">
    <property type="entry name" value="Ribonuclease H-like superfamily/Ribonuclease H"/>
    <property type="match status" value="1"/>
</dbReference>